<evidence type="ECO:0000256" key="6">
    <source>
        <dbReference type="ARBA" id="ARBA00023001"/>
    </source>
</evidence>
<keyword evidence="5 16" id="KW-0732">Signal</keyword>
<evidence type="ECO:0000313" key="19">
    <source>
        <dbReference type="Proteomes" id="UP001610563"/>
    </source>
</evidence>
<evidence type="ECO:0000256" key="14">
    <source>
        <dbReference type="ARBA" id="ARBA00045077"/>
    </source>
</evidence>
<feature type="chain" id="PRO_5046618230" description="lytic cellulose monooxygenase (C4-dehydrogenating)" evidence="16">
    <location>
        <begin position="21"/>
        <end position="259"/>
    </location>
</feature>
<comment type="similarity">
    <text evidence="13">Belongs to the polysaccharide monooxygenase AA9 family.</text>
</comment>
<keyword evidence="7" id="KW-0560">Oxidoreductase</keyword>
<dbReference type="PANTHER" id="PTHR33353">
    <property type="entry name" value="PUTATIVE (AFU_ORTHOLOGUE AFUA_1G12560)-RELATED"/>
    <property type="match status" value="1"/>
</dbReference>
<evidence type="ECO:0000256" key="9">
    <source>
        <dbReference type="ARBA" id="ARBA00023033"/>
    </source>
</evidence>
<dbReference type="EMBL" id="JBFTWV010000024">
    <property type="protein sequence ID" value="KAL2796696.1"/>
    <property type="molecule type" value="Genomic_DNA"/>
</dbReference>
<keyword evidence="18" id="KW-0378">Hydrolase</keyword>
<evidence type="ECO:0000256" key="4">
    <source>
        <dbReference type="ARBA" id="ARBA00022723"/>
    </source>
</evidence>
<keyword evidence="19" id="KW-1185">Reference proteome</keyword>
<evidence type="ECO:0000256" key="7">
    <source>
        <dbReference type="ARBA" id="ARBA00023002"/>
    </source>
</evidence>
<keyword evidence="9" id="KW-0503">Monooxygenase</keyword>
<protein>
    <recommendedName>
        <fullName evidence="15">lytic cellulose monooxygenase (C4-dehydrogenating)</fullName>
        <ecNumber evidence="15">1.14.99.56</ecNumber>
    </recommendedName>
</protein>
<dbReference type="Proteomes" id="UP001610563">
    <property type="component" value="Unassembled WGS sequence"/>
</dbReference>
<dbReference type="InterPro" id="IPR049892">
    <property type="entry name" value="AA9"/>
</dbReference>
<keyword evidence="4" id="KW-0479">Metal-binding</keyword>
<evidence type="ECO:0000313" key="18">
    <source>
        <dbReference type="EMBL" id="KAL2796696.1"/>
    </source>
</evidence>
<evidence type="ECO:0000256" key="16">
    <source>
        <dbReference type="SAM" id="SignalP"/>
    </source>
</evidence>
<evidence type="ECO:0000256" key="11">
    <source>
        <dbReference type="ARBA" id="ARBA00023277"/>
    </source>
</evidence>
<feature type="domain" description="Auxiliary Activity family 9 catalytic" evidence="17">
    <location>
        <begin position="21"/>
        <end position="225"/>
    </location>
</feature>
<comment type="catalytic activity">
    <reaction evidence="14">
        <text>[(1-&gt;4)-beta-D-glucosyl]n+m + reduced acceptor + O2 = 4-dehydro-beta-D-glucosyl-[(1-&gt;4)-beta-D-glucosyl]n-1 + [(1-&gt;4)-beta-D-glucosyl]m + acceptor + H2O.</text>
        <dbReference type="EC" id="1.14.99.56"/>
    </reaction>
</comment>
<feature type="signal peptide" evidence="16">
    <location>
        <begin position="1"/>
        <end position="20"/>
    </location>
</feature>
<comment type="cofactor">
    <cofactor evidence="1">
        <name>Cu(2+)</name>
        <dbReference type="ChEBI" id="CHEBI:29036"/>
    </cofactor>
</comment>
<evidence type="ECO:0000256" key="1">
    <source>
        <dbReference type="ARBA" id="ARBA00001973"/>
    </source>
</evidence>
<evidence type="ECO:0000259" key="17">
    <source>
        <dbReference type="Pfam" id="PF03443"/>
    </source>
</evidence>
<keyword evidence="12" id="KW-0624">Polysaccharide degradation</keyword>
<dbReference type="PANTHER" id="PTHR33353:SF10">
    <property type="entry name" value="ENDO-BETA-1,4-GLUCANASE D"/>
    <property type="match status" value="1"/>
</dbReference>
<proteinExistence type="inferred from homology"/>
<keyword evidence="8" id="KW-0186">Copper</keyword>
<evidence type="ECO:0000256" key="5">
    <source>
        <dbReference type="ARBA" id="ARBA00022729"/>
    </source>
</evidence>
<keyword evidence="11" id="KW-0119">Carbohydrate metabolism</keyword>
<comment type="subcellular location">
    <subcellularLocation>
        <location evidence="2">Secreted</location>
    </subcellularLocation>
</comment>
<evidence type="ECO:0000256" key="8">
    <source>
        <dbReference type="ARBA" id="ARBA00023008"/>
    </source>
</evidence>
<dbReference type="GO" id="GO:0016787">
    <property type="term" value="F:hydrolase activity"/>
    <property type="evidence" value="ECO:0007669"/>
    <property type="project" value="UniProtKB-KW"/>
</dbReference>
<name>A0ABR4GCL2_9EURO</name>
<evidence type="ECO:0000256" key="2">
    <source>
        <dbReference type="ARBA" id="ARBA00004613"/>
    </source>
</evidence>
<keyword evidence="10" id="KW-1015">Disulfide bond</keyword>
<evidence type="ECO:0000256" key="3">
    <source>
        <dbReference type="ARBA" id="ARBA00022525"/>
    </source>
</evidence>
<keyword evidence="3" id="KW-0964">Secreted</keyword>
<dbReference type="CDD" id="cd21175">
    <property type="entry name" value="LPMO_AA9"/>
    <property type="match status" value="1"/>
</dbReference>
<accession>A0ABR4GCL2</accession>
<evidence type="ECO:0000256" key="15">
    <source>
        <dbReference type="ARBA" id="ARBA00047174"/>
    </source>
</evidence>
<sequence>MKSSLQTLLTLSSLTTLSTAHYNFESLIVNGHITNPYEYVRRTTNGWSPIGDVKSPNLICNEGGLDPDTMGSTKTYPVTPGDTVGFTVNIEIGHPGPLAVYMSRAPDGIPVNAYMGDGEWFKVYALTYSHIDEWDIHWGNFYGGQPIRNFTFELPEELPAGEYLLRAEHIGIHQATTFGQAQFYIGCAHLSVAGGGAGVPGPTVKIPGVYDGYEEGILVNINNPVPDHYTAPGPDVWPSGCEDGTPNLVGTVSDGDCRV</sequence>
<dbReference type="Gene3D" id="2.70.50.70">
    <property type="match status" value="1"/>
</dbReference>
<evidence type="ECO:0000256" key="13">
    <source>
        <dbReference type="ARBA" id="ARBA00044502"/>
    </source>
</evidence>
<organism evidence="18 19">
    <name type="scientific">Aspergillus keveii</name>
    <dbReference type="NCBI Taxonomy" id="714993"/>
    <lineage>
        <taxon>Eukaryota</taxon>
        <taxon>Fungi</taxon>
        <taxon>Dikarya</taxon>
        <taxon>Ascomycota</taxon>
        <taxon>Pezizomycotina</taxon>
        <taxon>Eurotiomycetes</taxon>
        <taxon>Eurotiomycetidae</taxon>
        <taxon>Eurotiales</taxon>
        <taxon>Aspergillaceae</taxon>
        <taxon>Aspergillus</taxon>
        <taxon>Aspergillus subgen. Nidulantes</taxon>
    </lineage>
</organism>
<dbReference type="InterPro" id="IPR005103">
    <property type="entry name" value="AA9_LPMO"/>
</dbReference>
<gene>
    <name evidence="18" type="ORF">BJX66DRAFT_349446</name>
</gene>
<keyword evidence="6" id="KW-0136">Cellulose degradation</keyword>
<comment type="caution">
    <text evidence="18">The sequence shown here is derived from an EMBL/GenBank/DDBJ whole genome shotgun (WGS) entry which is preliminary data.</text>
</comment>
<reference evidence="18 19" key="1">
    <citation type="submission" date="2024-07" db="EMBL/GenBank/DDBJ databases">
        <title>Section-level genome sequencing and comparative genomics of Aspergillus sections Usti and Cavernicolus.</title>
        <authorList>
            <consortium name="Lawrence Berkeley National Laboratory"/>
            <person name="Nybo J.L."/>
            <person name="Vesth T.C."/>
            <person name="Theobald S."/>
            <person name="Frisvad J.C."/>
            <person name="Larsen T.O."/>
            <person name="Kjaerboelling I."/>
            <person name="Rothschild-Mancinelli K."/>
            <person name="Lyhne E.K."/>
            <person name="Kogle M.E."/>
            <person name="Barry K."/>
            <person name="Clum A."/>
            <person name="Na H."/>
            <person name="Ledsgaard L."/>
            <person name="Lin J."/>
            <person name="Lipzen A."/>
            <person name="Kuo A."/>
            <person name="Riley R."/>
            <person name="Mondo S."/>
            <person name="Labutti K."/>
            <person name="Haridas S."/>
            <person name="Pangalinan J."/>
            <person name="Salamov A.A."/>
            <person name="Simmons B.A."/>
            <person name="Magnuson J.K."/>
            <person name="Chen J."/>
            <person name="Drula E."/>
            <person name="Henrissat B."/>
            <person name="Wiebenga A."/>
            <person name="Lubbers R.J."/>
            <person name="Gomes A.C."/>
            <person name="Makela M.R."/>
            <person name="Stajich J."/>
            <person name="Grigoriev I.V."/>
            <person name="Mortensen U.H."/>
            <person name="De Vries R.P."/>
            <person name="Baker S.E."/>
            <person name="Andersen M.R."/>
        </authorList>
    </citation>
    <scope>NUCLEOTIDE SEQUENCE [LARGE SCALE GENOMIC DNA]</scope>
    <source>
        <strain evidence="18 19">CBS 209.92</strain>
    </source>
</reference>
<evidence type="ECO:0000256" key="12">
    <source>
        <dbReference type="ARBA" id="ARBA00023326"/>
    </source>
</evidence>
<dbReference type="Pfam" id="PF03443">
    <property type="entry name" value="AA9"/>
    <property type="match status" value="1"/>
</dbReference>
<dbReference type="EC" id="1.14.99.56" evidence="15"/>
<evidence type="ECO:0000256" key="10">
    <source>
        <dbReference type="ARBA" id="ARBA00023157"/>
    </source>
</evidence>